<dbReference type="Proteomes" id="UP000616839">
    <property type="component" value="Unassembled WGS sequence"/>
</dbReference>
<dbReference type="InterPro" id="IPR020843">
    <property type="entry name" value="ER"/>
</dbReference>
<organism evidence="4 5">
    <name type="scientific">Nocardioides donggukensis</name>
    <dbReference type="NCBI Taxonomy" id="2774019"/>
    <lineage>
        <taxon>Bacteria</taxon>
        <taxon>Bacillati</taxon>
        <taxon>Actinomycetota</taxon>
        <taxon>Actinomycetes</taxon>
        <taxon>Propionibacteriales</taxon>
        <taxon>Nocardioidaceae</taxon>
        <taxon>Nocardioides</taxon>
    </lineage>
</organism>
<feature type="domain" description="Enoyl reductase (ER)" evidence="3">
    <location>
        <begin position="7"/>
        <end position="306"/>
    </location>
</feature>
<dbReference type="SUPFAM" id="SSF51735">
    <property type="entry name" value="NAD(P)-binding Rossmann-fold domains"/>
    <property type="match status" value="1"/>
</dbReference>
<evidence type="ECO:0000313" key="4">
    <source>
        <dbReference type="EMBL" id="MBD8868874.1"/>
    </source>
</evidence>
<dbReference type="AlphaFoldDB" id="A0A927Q0V9"/>
<keyword evidence="1" id="KW-0521">NADP</keyword>
<gene>
    <name evidence="4" type="ORF">IE331_04480</name>
</gene>
<keyword evidence="2" id="KW-0560">Oxidoreductase</keyword>
<keyword evidence="5" id="KW-1185">Reference proteome</keyword>
<evidence type="ECO:0000313" key="5">
    <source>
        <dbReference type="Proteomes" id="UP000616839"/>
    </source>
</evidence>
<dbReference type="Gene3D" id="3.90.180.10">
    <property type="entry name" value="Medium-chain alcohol dehydrogenases, catalytic domain"/>
    <property type="match status" value="1"/>
</dbReference>
<evidence type="ECO:0000256" key="2">
    <source>
        <dbReference type="ARBA" id="ARBA00023002"/>
    </source>
</evidence>
<dbReference type="SMART" id="SM00829">
    <property type="entry name" value="PKS_ER"/>
    <property type="match status" value="1"/>
</dbReference>
<dbReference type="Gene3D" id="3.40.50.720">
    <property type="entry name" value="NAD(P)-binding Rossmann-like Domain"/>
    <property type="match status" value="1"/>
</dbReference>
<evidence type="ECO:0000259" key="3">
    <source>
        <dbReference type="SMART" id="SM00829"/>
    </source>
</evidence>
<name>A0A927Q0V9_9ACTN</name>
<dbReference type="InterPro" id="IPR011032">
    <property type="entry name" value="GroES-like_sf"/>
</dbReference>
<proteinExistence type="predicted"/>
<dbReference type="SUPFAM" id="SSF50129">
    <property type="entry name" value="GroES-like"/>
    <property type="match status" value="1"/>
</dbReference>
<sequence>MRAITPDNNRSVQLTDVPDIEARLDQAVVAIEAFAPNRGETFLLDSPAANWRPGKDVAGTVVEAALDGSGPDVGTRVVAHLPQAGWAERALLPQHGWAALPPGIATTTAAALPLAGLTALRLLRLAGPVVGRSLLITGASGGVGHYLTEMATSAGADVTAITRTHDRGARLRELGARTMSDLALLEATQARFDVAFESIGGDTLSRVRHLTSRFGRLIWFGQAGREPMRLDFFDWVDGDVGAPIEQFHYAPPSRTRDTDGSDLQALVTLVNSGRLHPEVDRIEPWTMTGEVIDALRDRRIRGKAVLTLT</sequence>
<comment type="caution">
    <text evidence="4">The sequence shown here is derived from an EMBL/GenBank/DDBJ whole genome shotgun (WGS) entry which is preliminary data.</text>
</comment>
<protein>
    <submittedName>
        <fullName evidence="4">Zinc-binding dehydrogenase</fullName>
    </submittedName>
</protein>
<dbReference type="PANTHER" id="PTHR48106">
    <property type="entry name" value="QUINONE OXIDOREDUCTASE PIG3-RELATED"/>
    <property type="match status" value="1"/>
</dbReference>
<dbReference type="EMBL" id="JACYXZ010000001">
    <property type="protein sequence ID" value="MBD8868874.1"/>
    <property type="molecule type" value="Genomic_DNA"/>
</dbReference>
<dbReference type="Pfam" id="PF13602">
    <property type="entry name" value="ADH_zinc_N_2"/>
    <property type="match status" value="1"/>
</dbReference>
<dbReference type="InterPro" id="IPR036291">
    <property type="entry name" value="NAD(P)-bd_dom_sf"/>
</dbReference>
<dbReference type="GO" id="GO:0016651">
    <property type="term" value="F:oxidoreductase activity, acting on NAD(P)H"/>
    <property type="evidence" value="ECO:0007669"/>
    <property type="project" value="TreeGrafter"/>
</dbReference>
<dbReference type="GO" id="GO:0070402">
    <property type="term" value="F:NADPH binding"/>
    <property type="evidence" value="ECO:0007669"/>
    <property type="project" value="TreeGrafter"/>
</dbReference>
<reference evidence="4" key="1">
    <citation type="submission" date="2020-09" db="EMBL/GenBank/DDBJ databases">
        <title>Nocardioides sp. strain MJB4 16S ribosomal RNA gene Genome sequencing and assembly.</title>
        <authorList>
            <person name="Kim I."/>
        </authorList>
    </citation>
    <scope>NUCLEOTIDE SEQUENCE</scope>
    <source>
        <strain evidence="4">MJB4</strain>
    </source>
</reference>
<evidence type="ECO:0000256" key="1">
    <source>
        <dbReference type="ARBA" id="ARBA00022857"/>
    </source>
</evidence>
<accession>A0A927Q0V9</accession>